<reference evidence="2" key="1">
    <citation type="submission" date="2022-11" db="UniProtKB">
        <authorList>
            <consortium name="WormBaseParasite"/>
        </authorList>
    </citation>
    <scope>IDENTIFICATION</scope>
</reference>
<proteinExistence type="predicted"/>
<evidence type="ECO:0000313" key="1">
    <source>
        <dbReference type="Proteomes" id="UP000887576"/>
    </source>
</evidence>
<accession>A0AC34PZ05</accession>
<name>A0AC34PZ05_9BILA</name>
<dbReference type="WBParaSite" id="JU765_v2.g11296.t1">
    <property type="protein sequence ID" value="JU765_v2.g11296.t1"/>
    <property type="gene ID" value="JU765_v2.g11296"/>
</dbReference>
<evidence type="ECO:0000313" key="2">
    <source>
        <dbReference type="WBParaSite" id="JU765_v2.g11296.t1"/>
    </source>
</evidence>
<protein>
    <submittedName>
        <fullName evidence="2">Uncharacterized protein</fullName>
    </submittedName>
</protein>
<sequence>MIAVDNVNDLTDVLQTYHASNAVEFQMLKGLDSSTWGNFVNERTAEQWSASLYQMSKVVIIGTWKLPIFTDLCSSFLAVRNVTLLDCIVNGVGVPLRSVIAAIVHNAVELTDAVIYPAKLGAPDIVTAFFAIADHGIQSMMRLRMILHQWPTIHDFGRVSSIFVNAPRYALFEFIFNVNVGNEQNFLLDEGFQLIHQNRKYFQTNGTSTDYVVYTKNYDTVNVCIWIKK</sequence>
<organism evidence="1 2">
    <name type="scientific">Panagrolaimus sp. JU765</name>
    <dbReference type="NCBI Taxonomy" id="591449"/>
    <lineage>
        <taxon>Eukaryota</taxon>
        <taxon>Metazoa</taxon>
        <taxon>Ecdysozoa</taxon>
        <taxon>Nematoda</taxon>
        <taxon>Chromadorea</taxon>
        <taxon>Rhabditida</taxon>
        <taxon>Tylenchina</taxon>
        <taxon>Panagrolaimomorpha</taxon>
        <taxon>Panagrolaimoidea</taxon>
        <taxon>Panagrolaimidae</taxon>
        <taxon>Panagrolaimus</taxon>
    </lineage>
</organism>
<dbReference type="Proteomes" id="UP000887576">
    <property type="component" value="Unplaced"/>
</dbReference>